<dbReference type="Pfam" id="PF00534">
    <property type="entry name" value="Glycos_transf_1"/>
    <property type="match status" value="1"/>
</dbReference>
<evidence type="ECO:0000259" key="2">
    <source>
        <dbReference type="Pfam" id="PF00534"/>
    </source>
</evidence>
<dbReference type="PANTHER" id="PTHR46401">
    <property type="entry name" value="GLYCOSYLTRANSFERASE WBBK-RELATED"/>
    <property type="match status" value="1"/>
</dbReference>
<keyword evidence="4" id="KW-1185">Reference proteome</keyword>
<protein>
    <submittedName>
        <fullName evidence="3">Glycosyltransferase</fullName>
    </submittedName>
</protein>
<feature type="domain" description="Glycosyl transferase family 1" evidence="2">
    <location>
        <begin position="247"/>
        <end position="405"/>
    </location>
</feature>
<name>A0ABT3TF98_9GAMM</name>
<dbReference type="Gene3D" id="3.40.50.2000">
    <property type="entry name" value="Glycogen Phosphorylase B"/>
    <property type="match status" value="1"/>
</dbReference>
<reference evidence="3" key="1">
    <citation type="submission" date="2019-02" db="EMBL/GenBank/DDBJ databases">
        <authorList>
            <person name="Li S.-H."/>
        </authorList>
    </citation>
    <scope>NUCLEOTIDE SEQUENCE</scope>
    <source>
        <strain evidence="3">IMCC14734</strain>
    </source>
</reference>
<keyword evidence="1" id="KW-0808">Transferase</keyword>
<evidence type="ECO:0000313" key="4">
    <source>
        <dbReference type="Proteomes" id="UP001143362"/>
    </source>
</evidence>
<dbReference type="SUPFAM" id="SSF53756">
    <property type="entry name" value="UDP-Glycosyltransferase/glycogen phosphorylase"/>
    <property type="match status" value="1"/>
</dbReference>
<comment type="caution">
    <text evidence="3">The sequence shown here is derived from an EMBL/GenBank/DDBJ whole genome shotgun (WGS) entry which is preliminary data.</text>
</comment>
<dbReference type="EMBL" id="SHNN01000002">
    <property type="protein sequence ID" value="MCX2980993.1"/>
    <property type="molecule type" value="Genomic_DNA"/>
</dbReference>
<proteinExistence type="predicted"/>
<dbReference type="Proteomes" id="UP001143362">
    <property type="component" value="Unassembled WGS sequence"/>
</dbReference>
<dbReference type="InterPro" id="IPR001296">
    <property type="entry name" value="Glyco_trans_1"/>
</dbReference>
<gene>
    <name evidence="3" type="ORF">EYC98_08965</name>
</gene>
<sequence>MSLLILPGLLKQVCLSPHDTSSVNMNERYVSMGGVLMALGDFPEGNATATRLKMISKTGQSTGLGIAVEILQATLKKKVPENASVCGEVEGIRFRYLSGSVVRPVSLPMAVLDTLRGLIGGVRLLAFPRSSDRLDFIIFYTPSFLKHSLPMLIAVMKGIPVFVEACEIRSKTTGGITRHAIVRMFDFTEKWMEWISPRVASGIIPISHTISDFYREKGISEEKLFLLPILIDCEVYRKTSASFVKELEGKVYFLNSGSFVEKDGVGYIVAAFIEVLKKTPDIFLVFTGNVSDSDKDKVRAVFLENSLPENVIFPGMLSRAELVWAYQNANALLSCRTNSKYANFGFPTKIGEYLASGTIVIATRVGDTEIYLEDKKTALLAEPESVASIASCMTYVIKNLMRSKAIGLSGRKIAQENFDYRVHADPLRRFIEGRLQLADQ</sequence>
<organism evidence="3 4">
    <name type="scientific">Candidatus Litorirhabdus singularis</name>
    <dbReference type="NCBI Taxonomy" id="2518993"/>
    <lineage>
        <taxon>Bacteria</taxon>
        <taxon>Pseudomonadati</taxon>
        <taxon>Pseudomonadota</taxon>
        <taxon>Gammaproteobacteria</taxon>
        <taxon>Cellvibrionales</taxon>
        <taxon>Halieaceae</taxon>
        <taxon>Candidatus Litorirhabdus</taxon>
    </lineage>
</organism>
<accession>A0ABT3TF98</accession>
<dbReference type="PANTHER" id="PTHR46401:SF2">
    <property type="entry name" value="GLYCOSYLTRANSFERASE WBBK-RELATED"/>
    <property type="match status" value="1"/>
</dbReference>
<evidence type="ECO:0000256" key="1">
    <source>
        <dbReference type="ARBA" id="ARBA00022679"/>
    </source>
</evidence>
<evidence type="ECO:0000313" key="3">
    <source>
        <dbReference type="EMBL" id="MCX2980993.1"/>
    </source>
</evidence>